<keyword evidence="4 6" id="KW-1133">Transmembrane helix</keyword>
<dbReference type="RefSeq" id="WP_275647983.1">
    <property type="nucleotide sequence ID" value="NZ_JARFVA010000001.1"/>
</dbReference>
<keyword evidence="3 6" id="KW-0812">Transmembrane</keyword>
<feature type="transmembrane region" description="Helical" evidence="6">
    <location>
        <begin position="419"/>
        <end position="439"/>
    </location>
</feature>
<name>A0ABT5XJ07_9FLAO</name>
<evidence type="ECO:0000256" key="3">
    <source>
        <dbReference type="ARBA" id="ARBA00022692"/>
    </source>
</evidence>
<evidence type="ECO:0000256" key="1">
    <source>
        <dbReference type="ARBA" id="ARBA00004651"/>
    </source>
</evidence>
<evidence type="ECO:0000256" key="4">
    <source>
        <dbReference type="ARBA" id="ARBA00022989"/>
    </source>
</evidence>
<dbReference type="InterPro" id="IPR005495">
    <property type="entry name" value="LptG/LptF_permease"/>
</dbReference>
<protein>
    <submittedName>
        <fullName evidence="7">LptF/LptG family permease</fullName>
    </submittedName>
</protein>
<feature type="transmembrane region" description="Helical" evidence="6">
    <location>
        <begin position="12"/>
        <end position="33"/>
    </location>
</feature>
<accession>A0ABT5XJ07</accession>
<keyword evidence="2" id="KW-1003">Cell membrane</keyword>
<dbReference type="Pfam" id="PF03739">
    <property type="entry name" value="LptF_LptG"/>
    <property type="match status" value="1"/>
</dbReference>
<keyword evidence="8" id="KW-1185">Reference proteome</keyword>
<dbReference type="EMBL" id="JARFVA010000001">
    <property type="protein sequence ID" value="MDF0705868.1"/>
    <property type="molecule type" value="Genomic_DNA"/>
</dbReference>
<reference evidence="7 8" key="1">
    <citation type="submission" date="2023-03" db="EMBL/GenBank/DDBJ databases">
        <title>Muricauda XX sp. nov. and Muricauda XXX sp. nov., two novel species isolated from Okinawa Trough.</title>
        <authorList>
            <person name="Cao W."/>
            <person name="Deng X."/>
        </authorList>
    </citation>
    <scope>NUCLEOTIDE SEQUENCE [LARGE SCALE GENOMIC DNA]</scope>
    <source>
        <strain evidence="7 8">81s02</strain>
    </source>
</reference>
<evidence type="ECO:0000256" key="5">
    <source>
        <dbReference type="ARBA" id="ARBA00023136"/>
    </source>
</evidence>
<evidence type="ECO:0000313" key="8">
    <source>
        <dbReference type="Proteomes" id="UP001217083"/>
    </source>
</evidence>
<feature type="transmembrane region" description="Helical" evidence="6">
    <location>
        <begin position="451"/>
        <end position="468"/>
    </location>
</feature>
<evidence type="ECO:0000256" key="2">
    <source>
        <dbReference type="ARBA" id="ARBA00022475"/>
    </source>
</evidence>
<feature type="transmembrane region" description="Helical" evidence="6">
    <location>
        <begin position="393"/>
        <end position="413"/>
    </location>
</feature>
<sequence>MKILDQYILRRFLYNFFSSFFILIVIFIFQGIWLFIDDLAGKGLGMVIIGKFIFYFIPTLVDKVLPLTVLLSSILTFGTFAENYEFAAMKASGISLQRGMRSLIVFVLFLGLVTFFFANDVIPKSEQKMFNLRRNIAKVKPAAAITEGVFSDFEGTGEGMNIKVDKKYGEQDRFLDNVIIHKKTNQNINNTVIKAKSGELISSEDSDIIQLVLKDGNYYEEVMPKDSKERRKQPFAKSEFDTYTINIDISELNEQDLEEDQNITTNKMKNVSRLIKDIDSLRDNNLEKVTAFSKNVINRMGAFPIAIVPDSTNKELERIEIKKKVEDKVAQSDSIKSADDFMASLEQWEQIQVMKKAQNDVTSILNTVESKKNELQSRYKFYNSHILSLHQKYALALSCIILFFVGAPLGAIIRKGGLGLPMVVAIILFLTYYFIGVFAGNYAKEGNIHPALGAWLPTLIMLPLGISLTRRATADKGLIGFGHFIDRIKSLFKKKEKEAEGQ</sequence>
<keyword evidence="5 6" id="KW-0472">Membrane</keyword>
<comment type="subcellular location">
    <subcellularLocation>
        <location evidence="1">Cell membrane</location>
        <topology evidence="1">Multi-pass membrane protein</topology>
    </subcellularLocation>
</comment>
<comment type="caution">
    <text evidence="7">The sequence shown here is derived from an EMBL/GenBank/DDBJ whole genome shotgun (WGS) entry which is preliminary data.</text>
</comment>
<organism evidence="7 8">
    <name type="scientific">Flagellimonas okinawensis</name>
    <dbReference type="NCBI Taxonomy" id="3031324"/>
    <lineage>
        <taxon>Bacteria</taxon>
        <taxon>Pseudomonadati</taxon>
        <taxon>Bacteroidota</taxon>
        <taxon>Flavobacteriia</taxon>
        <taxon>Flavobacteriales</taxon>
        <taxon>Flavobacteriaceae</taxon>
        <taxon>Flagellimonas</taxon>
    </lineage>
</organism>
<dbReference type="PANTHER" id="PTHR33529">
    <property type="entry name" value="SLR0882 PROTEIN-RELATED"/>
    <property type="match status" value="1"/>
</dbReference>
<feature type="transmembrane region" description="Helical" evidence="6">
    <location>
        <begin position="39"/>
        <end position="57"/>
    </location>
</feature>
<evidence type="ECO:0000313" key="7">
    <source>
        <dbReference type="EMBL" id="MDF0705868.1"/>
    </source>
</evidence>
<feature type="transmembrane region" description="Helical" evidence="6">
    <location>
        <begin position="64"/>
        <end position="81"/>
    </location>
</feature>
<feature type="transmembrane region" description="Helical" evidence="6">
    <location>
        <begin position="101"/>
        <end position="122"/>
    </location>
</feature>
<evidence type="ECO:0000256" key="6">
    <source>
        <dbReference type="SAM" id="Phobius"/>
    </source>
</evidence>
<dbReference type="Proteomes" id="UP001217083">
    <property type="component" value="Unassembled WGS sequence"/>
</dbReference>
<dbReference type="PANTHER" id="PTHR33529:SF6">
    <property type="entry name" value="YJGP_YJGQ FAMILY PERMEASE"/>
    <property type="match status" value="1"/>
</dbReference>
<gene>
    <name evidence="7" type="ORF">PY091_01485</name>
</gene>
<proteinExistence type="predicted"/>